<dbReference type="GO" id="GO:0052908">
    <property type="term" value="F:16S rRNA (adenine(1518)-N(6)/adenine(1519)-N(6))-dimethyltransferase activity"/>
    <property type="evidence" value="ECO:0007669"/>
    <property type="project" value="UniProtKB-EC"/>
</dbReference>
<comment type="subcellular location">
    <subcellularLocation>
        <location evidence="7">Cytoplasm</location>
    </subcellularLocation>
</comment>
<reference evidence="10 11" key="1">
    <citation type="submission" date="2016-02" db="EMBL/GenBank/DDBJ databases">
        <title>Genome sequence of Tissierella creatinophila DSM 6911.</title>
        <authorList>
            <person name="Poehlein A."/>
            <person name="Daniel R."/>
        </authorList>
    </citation>
    <scope>NUCLEOTIDE SEQUENCE [LARGE SCALE GENOMIC DNA]</scope>
    <source>
        <strain evidence="10 11">DSM 6911</strain>
    </source>
</reference>
<feature type="binding site" evidence="7 8">
    <location>
        <position position="126"/>
    </location>
    <ligand>
        <name>S-adenosyl-L-methionine</name>
        <dbReference type="ChEBI" id="CHEBI:59789"/>
    </ligand>
</feature>
<dbReference type="SMART" id="SM00650">
    <property type="entry name" value="rADc"/>
    <property type="match status" value="1"/>
</dbReference>
<comment type="catalytic activity">
    <reaction evidence="7">
        <text>adenosine(1518)/adenosine(1519) in 16S rRNA + 4 S-adenosyl-L-methionine = N(6)-dimethyladenosine(1518)/N(6)-dimethyladenosine(1519) in 16S rRNA + 4 S-adenosyl-L-homocysteine + 4 H(+)</text>
        <dbReference type="Rhea" id="RHEA:19609"/>
        <dbReference type="Rhea" id="RHEA-COMP:10232"/>
        <dbReference type="Rhea" id="RHEA-COMP:10233"/>
        <dbReference type="ChEBI" id="CHEBI:15378"/>
        <dbReference type="ChEBI" id="CHEBI:57856"/>
        <dbReference type="ChEBI" id="CHEBI:59789"/>
        <dbReference type="ChEBI" id="CHEBI:74411"/>
        <dbReference type="ChEBI" id="CHEBI:74493"/>
        <dbReference type="EC" id="2.1.1.182"/>
    </reaction>
</comment>
<evidence type="ECO:0000256" key="2">
    <source>
        <dbReference type="ARBA" id="ARBA00022552"/>
    </source>
</evidence>
<dbReference type="PANTHER" id="PTHR11727">
    <property type="entry name" value="DIMETHYLADENOSINE TRANSFERASE"/>
    <property type="match status" value="1"/>
</dbReference>
<gene>
    <name evidence="7 10" type="primary">rsmA</name>
    <name evidence="7" type="synonym">ksgA</name>
    <name evidence="10" type="ORF">TICRE_16730</name>
</gene>
<comment type="function">
    <text evidence="7">Specifically dimethylates two adjacent adenosines (A1518 and A1519) in the loop of a conserved hairpin near the 3'-end of 16S rRNA in the 30S particle. May play a critical role in biogenesis of 30S subunits.</text>
</comment>
<dbReference type="Gene3D" id="1.10.8.100">
    <property type="entry name" value="Ribosomal RNA adenine dimethylase-like, domain 2"/>
    <property type="match status" value="1"/>
</dbReference>
<dbReference type="Gene3D" id="3.40.50.150">
    <property type="entry name" value="Vaccinia Virus protein VP39"/>
    <property type="match status" value="1"/>
</dbReference>
<evidence type="ECO:0000256" key="7">
    <source>
        <dbReference type="HAMAP-Rule" id="MF_00607"/>
    </source>
</evidence>
<accession>A0A1U7M4P7</accession>
<evidence type="ECO:0000256" key="8">
    <source>
        <dbReference type="PROSITE-ProRule" id="PRU01026"/>
    </source>
</evidence>
<evidence type="ECO:0000256" key="3">
    <source>
        <dbReference type="ARBA" id="ARBA00022603"/>
    </source>
</evidence>
<dbReference type="InterPro" id="IPR001737">
    <property type="entry name" value="KsgA/Erm"/>
</dbReference>
<dbReference type="HAMAP" id="MF_00607">
    <property type="entry name" value="16SrRNA_methyltr_A"/>
    <property type="match status" value="1"/>
</dbReference>
<keyword evidence="2 7" id="KW-0698">rRNA processing</keyword>
<organism evidence="10 11">
    <name type="scientific">Tissierella creatinophila DSM 6911</name>
    <dbReference type="NCBI Taxonomy" id="1123403"/>
    <lineage>
        <taxon>Bacteria</taxon>
        <taxon>Bacillati</taxon>
        <taxon>Bacillota</taxon>
        <taxon>Tissierellia</taxon>
        <taxon>Tissierellales</taxon>
        <taxon>Tissierellaceae</taxon>
        <taxon>Tissierella</taxon>
    </lineage>
</organism>
<feature type="binding site" evidence="7 8">
    <location>
        <position position="56"/>
    </location>
    <ligand>
        <name>S-adenosyl-L-methionine</name>
        <dbReference type="ChEBI" id="CHEBI:59789"/>
    </ligand>
</feature>
<dbReference type="Pfam" id="PF00398">
    <property type="entry name" value="RrnaAD"/>
    <property type="match status" value="1"/>
</dbReference>
<comment type="caution">
    <text evidence="10">The sequence shown here is derived from an EMBL/GenBank/DDBJ whole genome shotgun (WGS) entry which is preliminary data.</text>
</comment>
<dbReference type="GO" id="GO:0003723">
    <property type="term" value="F:RNA binding"/>
    <property type="evidence" value="ECO:0007669"/>
    <property type="project" value="UniProtKB-UniRule"/>
</dbReference>
<dbReference type="PROSITE" id="PS01131">
    <property type="entry name" value="RRNA_A_DIMETH"/>
    <property type="match status" value="1"/>
</dbReference>
<dbReference type="CDD" id="cd02440">
    <property type="entry name" value="AdoMet_MTases"/>
    <property type="match status" value="1"/>
</dbReference>
<name>A0A1U7M4P7_TISCR</name>
<protein>
    <recommendedName>
        <fullName evidence="7">Ribosomal RNA small subunit methyltransferase A</fullName>
        <ecNumber evidence="7">2.1.1.182</ecNumber>
    </recommendedName>
    <alternativeName>
        <fullName evidence="7">16S rRNA (adenine(1518)-N(6)/adenine(1519)-N(6))-dimethyltransferase</fullName>
    </alternativeName>
    <alternativeName>
        <fullName evidence="7">16S rRNA dimethyladenosine transferase</fullName>
    </alternativeName>
    <alternativeName>
        <fullName evidence="7">16S rRNA dimethylase</fullName>
    </alternativeName>
    <alternativeName>
        <fullName evidence="7">S-adenosylmethionine-6-N', N'-adenosyl(rRNA) dimethyltransferase</fullName>
    </alternativeName>
</protein>
<keyword evidence="11" id="KW-1185">Reference proteome</keyword>
<dbReference type="FunFam" id="3.40.50.150:FF:000023">
    <property type="entry name" value="Ribosomal RNA small subunit methyltransferase A"/>
    <property type="match status" value="1"/>
</dbReference>
<evidence type="ECO:0000256" key="4">
    <source>
        <dbReference type="ARBA" id="ARBA00022679"/>
    </source>
</evidence>
<keyword evidence="1 7" id="KW-0963">Cytoplasm</keyword>
<evidence type="ECO:0000313" key="10">
    <source>
        <dbReference type="EMBL" id="OLS02287.1"/>
    </source>
</evidence>
<keyword evidence="5 7" id="KW-0949">S-adenosyl-L-methionine</keyword>
<dbReference type="SUPFAM" id="SSF53335">
    <property type="entry name" value="S-adenosyl-L-methionine-dependent methyltransferases"/>
    <property type="match status" value="1"/>
</dbReference>
<evidence type="ECO:0000259" key="9">
    <source>
        <dbReference type="SMART" id="SM00650"/>
    </source>
</evidence>
<dbReference type="EMBL" id="LTDM01000032">
    <property type="protein sequence ID" value="OLS02287.1"/>
    <property type="molecule type" value="Genomic_DNA"/>
</dbReference>
<feature type="binding site" evidence="7 8">
    <location>
        <position position="31"/>
    </location>
    <ligand>
        <name>S-adenosyl-L-methionine</name>
        <dbReference type="ChEBI" id="CHEBI:59789"/>
    </ligand>
</feature>
<evidence type="ECO:0000313" key="11">
    <source>
        <dbReference type="Proteomes" id="UP000186112"/>
    </source>
</evidence>
<feature type="domain" description="Ribosomal RNA adenine methylase transferase N-terminal" evidence="9">
    <location>
        <begin position="36"/>
        <end position="211"/>
    </location>
</feature>
<dbReference type="RefSeq" id="WP_075727017.1">
    <property type="nucleotide sequence ID" value="NZ_LTDM01000032.1"/>
</dbReference>
<evidence type="ECO:0000256" key="1">
    <source>
        <dbReference type="ARBA" id="ARBA00022490"/>
    </source>
</evidence>
<dbReference type="InterPro" id="IPR020598">
    <property type="entry name" value="rRNA_Ade_methylase_Trfase_N"/>
</dbReference>
<dbReference type="AlphaFoldDB" id="A0A1U7M4P7"/>
<keyword evidence="4 7" id="KW-0808">Transferase</keyword>
<dbReference type="OrthoDB" id="9814755at2"/>
<feature type="binding site" evidence="7 8">
    <location>
        <position position="102"/>
    </location>
    <ligand>
        <name>S-adenosyl-L-methionine</name>
        <dbReference type="ChEBI" id="CHEBI:59789"/>
    </ligand>
</feature>
<dbReference type="PANTHER" id="PTHR11727:SF7">
    <property type="entry name" value="DIMETHYLADENOSINE TRANSFERASE-RELATED"/>
    <property type="match status" value="1"/>
</dbReference>
<dbReference type="PROSITE" id="PS51689">
    <property type="entry name" value="SAM_RNA_A_N6_MT"/>
    <property type="match status" value="1"/>
</dbReference>
<dbReference type="InterPro" id="IPR029063">
    <property type="entry name" value="SAM-dependent_MTases_sf"/>
</dbReference>
<dbReference type="GO" id="GO:0005829">
    <property type="term" value="C:cytosol"/>
    <property type="evidence" value="ECO:0007669"/>
    <property type="project" value="TreeGrafter"/>
</dbReference>
<keyword evidence="3 7" id="KW-0489">Methyltransferase</keyword>
<dbReference type="EC" id="2.1.1.182" evidence="7"/>
<comment type="similarity">
    <text evidence="7">Belongs to the class I-like SAM-binding methyltransferase superfamily. rRNA adenine N(6)-methyltransferase family. RsmA subfamily.</text>
</comment>
<feature type="binding site" evidence="7 8">
    <location>
        <position position="29"/>
    </location>
    <ligand>
        <name>S-adenosyl-L-methionine</name>
        <dbReference type="ChEBI" id="CHEBI:59789"/>
    </ligand>
</feature>
<feature type="binding site" evidence="7 8">
    <location>
        <position position="77"/>
    </location>
    <ligand>
        <name>S-adenosyl-L-methionine</name>
        <dbReference type="ChEBI" id="CHEBI:59789"/>
    </ligand>
</feature>
<evidence type="ECO:0000256" key="6">
    <source>
        <dbReference type="ARBA" id="ARBA00022884"/>
    </source>
</evidence>
<sequence length="287" mass="32042">MENRLYSAKYLKSIIESHGFKFSKSLGQNFLIDGNIVKKIVRDAGITKDDYVLEVGPGVGTLTEELALNAKGVVAVEIDKSLLPILDITLKPYKNIEIVHGDILDIDIKSLIEEKMEGGPVKVVANLPYYVTTPIIARFLEEDLNVESLTIMVQKEVAQRMVSLEGSKVYGSLSVFVNFYSNPEILLTVPKSVFMPSPKIDSAVIKLNMKKDLPEVDKEQFFKVVKASFSKRRKTILNALSSYGFNLEKDDFKIALETAGIDPKSRAEELSLEEFVKISKILPPLDI</sequence>
<keyword evidence="6 7" id="KW-0694">RNA-binding</keyword>
<dbReference type="NCBIfam" id="TIGR00755">
    <property type="entry name" value="ksgA"/>
    <property type="match status" value="1"/>
</dbReference>
<dbReference type="Proteomes" id="UP000186112">
    <property type="component" value="Unassembled WGS sequence"/>
</dbReference>
<dbReference type="InterPro" id="IPR020596">
    <property type="entry name" value="rRNA_Ade_Mease_Trfase_CS"/>
</dbReference>
<proteinExistence type="inferred from homology"/>
<dbReference type="InterPro" id="IPR011530">
    <property type="entry name" value="rRNA_adenine_dimethylase"/>
</dbReference>
<evidence type="ECO:0000256" key="5">
    <source>
        <dbReference type="ARBA" id="ARBA00022691"/>
    </source>
</evidence>
<dbReference type="InterPro" id="IPR023165">
    <property type="entry name" value="rRNA_Ade_diMease-like_C"/>
</dbReference>